<dbReference type="PANTHER" id="PTHR42711:SF17">
    <property type="entry name" value="ABC TRANSPORTER ATP-BINDING PROTEIN"/>
    <property type="match status" value="1"/>
</dbReference>
<dbReference type="AlphaFoldDB" id="A0A0B6F3E5"/>
<keyword evidence="4" id="KW-0067">ATP-binding</keyword>
<dbReference type="EMBL" id="CP010827">
    <property type="protein sequence ID" value="AJI78975.1"/>
    <property type="molecule type" value="Genomic_DNA"/>
</dbReference>
<organism evidence="7 8">
    <name type="scientific">Corynebacterium singulare</name>
    <dbReference type="NCBI Taxonomy" id="161899"/>
    <lineage>
        <taxon>Bacteria</taxon>
        <taxon>Bacillati</taxon>
        <taxon>Actinomycetota</taxon>
        <taxon>Actinomycetes</taxon>
        <taxon>Mycobacteriales</taxon>
        <taxon>Corynebacteriaceae</taxon>
        <taxon>Corynebacterium</taxon>
    </lineage>
</organism>
<evidence type="ECO:0000259" key="6">
    <source>
        <dbReference type="PROSITE" id="PS50893"/>
    </source>
</evidence>
<feature type="domain" description="ABC transporter" evidence="6">
    <location>
        <begin position="11"/>
        <end position="239"/>
    </location>
</feature>
<dbReference type="PROSITE" id="PS50893">
    <property type="entry name" value="ABC_TRANSPORTER_2"/>
    <property type="match status" value="1"/>
</dbReference>
<dbReference type="InterPro" id="IPR003439">
    <property type="entry name" value="ABC_transporter-like_ATP-bd"/>
</dbReference>
<dbReference type="SUPFAM" id="SSF52540">
    <property type="entry name" value="P-loop containing nucleoside triphosphate hydrolases"/>
    <property type="match status" value="1"/>
</dbReference>
<dbReference type="InterPro" id="IPR017871">
    <property type="entry name" value="ABC_transporter-like_CS"/>
</dbReference>
<dbReference type="InterPro" id="IPR027417">
    <property type="entry name" value="P-loop_NTPase"/>
</dbReference>
<dbReference type="STRING" id="161899.CSING_07225"/>
<dbReference type="InterPro" id="IPR003593">
    <property type="entry name" value="AAA+_ATPase"/>
</dbReference>
<dbReference type="RefSeq" id="WP_201773938.1">
    <property type="nucleotide sequence ID" value="NZ_CP010827.1"/>
</dbReference>
<protein>
    <submittedName>
        <fullName evidence="7">ABC-type multidrug transport system, ATPase component</fullName>
    </submittedName>
</protein>
<dbReference type="KEGG" id="csx:CSING_07225"/>
<dbReference type="GO" id="GO:0016887">
    <property type="term" value="F:ATP hydrolysis activity"/>
    <property type="evidence" value="ECO:0007669"/>
    <property type="project" value="InterPro"/>
</dbReference>
<evidence type="ECO:0000256" key="1">
    <source>
        <dbReference type="ARBA" id="ARBA00004202"/>
    </source>
</evidence>
<dbReference type="Proteomes" id="UP000031890">
    <property type="component" value="Chromosome"/>
</dbReference>
<dbReference type="GO" id="GO:0046677">
    <property type="term" value="P:response to antibiotic"/>
    <property type="evidence" value="ECO:0007669"/>
    <property type="project" value="UniProtKB-KW"/>
</dbReference>
<dbReference type="Gene3D" id="3.40.50.300">
    <property type="entry name" value="P-loop containing nucleotide triphosphate hydrolases"/>
    <property type="match status" value="1"/>
</dbReference>
<sequence>MNTTHTSPPAIDVSGISKTFNASSRSPVHALHDVSFTISQGEIVGLLGTNGAGKTTLIDLILGLTTPTSGTIKVFGQTPHTAVKSGRIGAVMQEGGLLSDITVKETLELLGAAFPSHRPYEDIIERANLGDILSRRVGKCSGGEQQRLRFGLALLGDPMLLLLDEPTTGMDAGARRHFWETMKEEAKAGRTILLTTHYLEEADTFAQRIVMLNKGEIHADGSTEDIRNASSTRTIRAAFPDGVPSRLLNEPLPGVLHQVATDTGLKITSRDSDAVARYLLTETTAHDITITGHSLEDSFLELSGASPDPITN</sequence>
<evidence type="ECO:0000313" key="8">
    <source>
        <dbReference type="Proteomes" id="UP000031890"/>
    </source>
</evidence>
<dbReference type="InterPro" id="IPR050763">
    <property type="entry name" value="ABC_transporter_ATP-binding"/>
</dbReference>
<dbReference type="PROSITE" id="PS00211">
    <property type="entry name" value="ABC_TRANSPORTER_1"/>
    <property type="match status" value="1"/>
</dbReference>
<evidence type="ECO:0000313" key="7">
    <source>
        <dbReference type="EMBL" id="AJI78975.1"/>
    </source>
</evidence>
<dbReference type="GO" id="GO:0005886">
    <property type="term" value="C:plasma membrane"/>
    <property type="evidence" value="ECO:0007669"/>
    <property type="project" value="UniProtKB-SubCell"/>
</dbReference>
<comment type="subcellular location">
    <subcellularLocation>
        <location evidence="1">Cell membrane</location>
        <topology evidence="1">Peripheral membrane protein</topology>
    </subcellularLocation>
</comment>
<keyword evidence="5" id="KW-0046">Antibiotic resistance</keyword>
<name>A0A0B6F3E5_9CORY</name>
<accession>A0A0B6F3E5</accession>
<dbReference type="HOGENOM" id="CLU_000604_1_2_11"/>
<evidence type="ECO:0000256" key="3">
    <source>
        <dbReference type="ARBA" id="ARBA00022741"/>
    </source>
</evidence>
<dbReference type="Pfam" id="PF00005">
    <property type="entry name" value="ABC_tran"/>
    <property type="match status" value="1"/>
</dbReference>
<evidence type="ECO:0000256" key="2">
    <source>
        <dbReference type="ARBA" id="ARBA00022448"/>
    </source>
</evidence>
<evidence type="ECO:0000256" key="4">
    <source>
        <dbReference type="ARBA" id="ARBA00022840"/>
    </source>
</evidence>
<proteinExistence type="predicted"/>
<dbReference type="SMART" id="SM00382">
    <property type="entry name" value="AAA"/>
    <property type="match status" value="1"/>
</dbReference>
<keyword evidence="2" id="KW-0813">Transport</keyword>
<dbReference type="CDD" id="cd03230">
    <property type="entry name" value="ABC_DR_subfamily_A"/>
    <property type="match status" value="1"/>
</dbReference>
<dbReference type="GO" id="GO:0005524">
    <property type="term" value="F:ATP binding"/>
    <property type="evidence" value="ECO:0007669"/>
    <property type="project" value="UniProtKB-KW"/>
</dbReference>
<dbReference type="PANTHER" id="PTHR42711">
    <property type="entry name" value="ABC TRANSPORTER ATP-BINDING PROTEIN"/>
    <property type="match status" value="1"/>
</dbReference>
<reference evidence="7 8" key="1">
    <citation type="journal article" date="2015" name="Genome Announc.">
        <title>Complete Genome Sequence and Annotation of Corynebacterium singulare DSM 44357, Isolated from a Human Semen Specimen.</title>
        <authorList>
            <person name="Merten M."/>
            <person name="Brinkrolf K."/>
            <person name="Albersmeier A."/>
            <person name="Kutter Y."/>
            <person name="Ruckert C."/>
            <person name="Tauch A."/>
        </authorList>
    </citation>
    <scope>NUCLEOTIDE SEQUENCE [LARGE SCALE GENOMIC DNA]</scope>
    <source>
        <strain evidence="7">IBS B52218</strain>
    </source>
</reference>
<gene>
    <name evidence="7" type="ORF">CSING_07225</name>
</gene>
<keyword evidence="3" id="KW-0547">Nucleotide-binding</keyword>
<evidence type="ECO:0000256" key="5">
    <source>
        <dbReference type="ARBA" id="ARBA00023251"/>
    </source>
</evidence>